<evidence type="ECO:0000259" key="1">
    <source>
        <dbReference type="Pfam" id="PF00144"/>
    </source>
</evidence>
<dbReference type="InterPro" id="IPR012338">
    <property type="entry name" value="Beta-lactam/transpept-like"/>
</dbReference>
<feature type="domain" description="Beta-lactamase-related" evidence="1">
    <location>
        <begin position="90"/>
        <end position="399"/>
    </location>
</feature>
<reference evidence="2" key="1">
    <citation type="journal article" date="2020" name="Phytopathology">
        <title>Genome sequence of the chestnut blight fungus Cryphonectria parasitica EP155: A fundamental resource for an archetypical invasive plant pathogen.</title>
        <authorList>
            <person name="Crouch J.A."/>
            <person name="Dawe A."/>
            <person name="Aerts A."/>
            <person name="Barry K."/>
            <person name="Churchill A.C.L."/>
            <person name="Grimwood J."/>
            <person name="Hillman B."/>
            <person name="Milgroom M.G."/>
            <person name="Pangilinan J."/>
            <person name="Smith M."/>
            <person name="Salamov A."/>
            <person name="Schmutz J."/>
            <person name="Yadav J."/>
            <person name="Grigoriev I.V."/>
            <person name="Nuss D."/>
        </authorList>
    </citation>
    <scope>NUCLEOTIDE SEQUENCE</scope>
    <source>
        <strain evidence="2">EP155</strain>
    </source>
</reference>
<evidence type="ECO:0000313" key="3">
    <source>
        <dbReference type="Proteomes" id="UP000803844"/>
    </source>
</evidence>
<dbReference type="PANTHER" id="PTHR22935">
    <property type="entry name" value="PENICILLIN-BINDING PROTEIN"/>
    <property type="match status" value="1"/>
</dbReference>
<dbReference type="RefSeq" id="XP_040781135.1">
    <property type="nucleotide sequence ID" value="XM_040915523.1"/>
</dbReference>
<sequence>QPCPLYGQDLPAPTSLSTSNVFQAATSSLNSQLAGTLNGTSNATSLFGTLDTEATAFSVEFFSLSEDDPLFTYHYTPSLFSQNNTGVAWVNSDSVYRIGSVSKLWTVYLYLITAGDGSWNDPITKYVPELEAIAKTQKSDPVNNVNWNSITIGALASQLAGIGRDAVYSPQLASTLELLGIPNQGGNNHSTCGSLSLDIMTPCNRSQFFTDYPTQHPVVSAFQTPIYSNAAYQILSYAIENITGQTMEAIFDQHLVADLNLTSTSYAAPNTTTNAVIPPFDTTISWFSADLHDETPAGGYYSSINDIRAISKAMLSSAQLDPAVTRRWMKPHSLLSNPDAMVGAPWELQRAPGSPYLMMMTKSGDVGIYASYVVLVPELEVGFTVLTAGAGYQANVEILADVLAAVLVPAARAAARDEAKAKYEGVY</sequence>
<protein>
    <submittedName>
        <fullName evidence="2">Beta-lactamase/transpeptidase-like protein</fullName>
    </submittedName>
</protein>
<keyword evidence="3" id="KW-1185">Reference proteome</keyword>
<name>A0A9P4YBX3_CRYP1</name>
<accession>A0A9P4YBX3</accession>
<proteinExistence type="predicted"/>
<gene>
    <name evidence="2" type="ORF">M406DRAFT_218143</name>
</gene>
<feature type="non-terminal residue" evidence="2">
    <location>
        <position position="1"/>
    </location>
</feature>
<dbReference type="EMBL" id="MU032344">
    <property type="protein sequence ID" value="KAF3770174.1"/>
    <property type="molecule type" value="Genomic_DNA"/>
</dbReference>
<dbReference type="PANTHER" id="PTHR22935:SF97">
    <property type="entry name" value="BETA-LACTAMASE-RELATED DOMAIN-CONTAINING PROTEIN"/>
    <property type="match status" value="1"/>
</dbReference>
<dbReference type="Gene3D" id="3.40.710.10">
    <property type="entry name" value="DD-peptidase/beta-lactamase superfamily"/>
    <property type="match status" value="1"/>
</dbReference>
<dbReference type="Proteomes" id="UP000803844">
    <property type="component" value="Unassembled WGS sequence"/>
</dbReference>
<dbReference type="Pfam" id="PF00144">
    <property type="entry name" value="Beta-lactamase"/>
    <property type="match status" value="1"/>
</dbReference>
<dbReference type="InterPro" id="IPR051478">
    <property type="entry name" value="Beta-lactamase-like_AB/R"/>
</dbReference>
<dbReference type="AlphaFoldDB" id="A0A9P4YBX3"/>
<comment type="caution">
    <text evidence="2">The sequence shown here is derived from an EMBL/GenBank/DDBJ whole genome shotgun (WGS) entry which is preliminary data.</text>
</comment>
<dbReference type="OrthoDB" id="6220758at2759"/>
<organism evidence="2 3">
    <name type="scientific">Cryphonectria parasitica (strain ATCC 38755 / EP155)</name>
    <dbReference type="NCBI Taxonomy" id="660469"/>
    <lineage>
        <taxon>Eukaryota</taxon>
        <taxon>Fungi</taxon>
        <taxon>Dikarya</taxon>
        <taxon>Ascomycota</taxon>
        <taxon>Pezizomycotina</taxon>
        <taxon>Sordariomycetes</taxon>
        <taxon>Sordariomycetidae</taxon>
        <taxon>Diaporthales</taxon>
        <taxon>Cryphonectriaceae</taxon>
        <taxon>Cryphonectria-Endothia species complex</taxon>
        <taxon>Cryphonectria</taxon>
    </lineage>
</organism>
<evidence type="ECO:0000313" key="2">
    <source>
        <dbReference type="EMBL" id="KAF3770174.1"/>
    </source>
</evidence>
<dbReference type="GeneID" id="63832652"/>
<dbReference type="InterPro" id="IPR001466">
    <property type="entry name" value="Beta-lactam-related"/>
</dbReference>
<dbReference type="SUPFAM" id="SSF56601">
    <property type="entry name" value="beta-lactamase/transpeptidase-like"/>
    <property type="match status" value="1"/>
</dbReference>
<feature type="non-terminal residue" evidence="2">
    <location>
        <position position="427"/>
    </location>
</feature>